<feature type="region of interest" description="Disordered" evidence="1">
    <location>
        <begin position="1"/>
        <end position="29"/>
    </location>
</feature>
<reference evidence="2 3" key="1">
    <citation type="submission" date="2024-01" db="EMBL/GenBank/DDBJ databases">
        <title>The genomes of 5 underutilized Papilionoideae crops provide insights into root nodulation and disease resistanc.</title>
        <authorList>
            <person name="Yuan L."/>
        </authorList>
    </citation>
    <scope>NUCLEOTIDE SEQUENCE [LARGE SCALE GENOMIC DNA]</scope>
    <source>
        <strain evidence="2">ZHUSHIDOU_FW_LH</strain>
        <tissue evidence="2">Leaf</tissue>
    </source>
</reference>
<organism evidence="2 3">
    <name type="scientific">Crotalaria pallida</name>
    <name type="common">Smooth rattlebox</name>
    <name type="synonym">Crotalaria striata</name>
    <dbReference type="NCBI Taxonomy" id="3830"/>
    <lineage>
        <taxon>Eukaryota</taxon>
        <taxon>Viridiplantae</taxon>
        <taxon>Streptophyta</taxon>
        <taxon>Embryophyta</taxon>
        <taxon>Tracheophyta</taxon>
        <taxon>Spermatophyta</taxon>
        <taxon>Magnoliopsida</taxon>
        <taxon>eudicotyledons</taxon>
        <taxon>Gunneridae</taxon>
        <taxon>Pentapetalae</taxon>
        <taxon>rosids</taxon>
        <taxon>fabids</taxon>
        <taxon>Fabales</taxon>
        <taxon>Fabaceae</taxon>
        <taxon>Papilionoideae</taxon>
        <taxon>50 kb inversion clade</taxon>
        <taxon>genistoids sensu lato</taxon>
        <taxon>core genistoids</taxon>
        <taxon>Crotalarieae</taxon>
        <taxon>Crotalaria</taxon>
    </lineage>
</organism>
<evidence type="ECO:0000313" key="2">
    <source>
        <dbReference type="EMBL" id="KAK7273896.1"/>
    </source>
</evidence>
<keyword evidence="3" id="KW-1185">Reference proteome</keyword>
<sequence length="114" mass="12301">MTTTVRAPVTASRNNESRTNGGSGGGGLNLRKMDLSMLQPLSPLARQASDLRRARDEATSSIHRFAAFPSLTFIPSYLHSHIAIVASFDSPLLSPFSESPISQGENCSRVIKGW</sequence>
<protein>
    <submittedName>
        <fullName evidence="2">Uncharacterized protein</fullName>
    </submittedName>
</protein>
<dbReference type="AlphaFoldDB" id="A0AAN9IIT8"/>
<comment type="caution">
    <text evidence="2">The sequence shown here is derived from an EMBL/GenBank/DDBJ whole genome shotgun (WGS) entry which is preliminary data.</text>
</comment>
<name>A0AAN9IIT8_CROPI</name>
<accession>A0AAN9IIT8</accession>
<dbReference type="Proteomes" id="UP001372338">
    <property type="component" value="Unassembled WGS sequence"/>
</dbReference>
<gene>
    <name evidence="2" type="ORF">RIF29_14963</name>
</gene>
<evidence type="ECO:0000256" key="1">
    <source>
        <dbReference type="SAM" id="MobiDB-lite"/>
    </source>
</evidence>
<dbReference type="EMBL" id="JAYWIO010000003">
    <property type="protein sequence ID" value="KAK7273896.1"/>
    <property type="molecule type" value="Genomic_DNA"/>
</dbReference>
<evidence type="ECO:0000313" key="3">
    <source>
        <dbReference type="Proteomes" id="UP001372338"/>
    </source>
</evidence>
<proteinExistence type="predicted"/>